<dbReference type="Gene3D" id="1.10.10.60">
    <property type="entry name" value="Homeodomain-like"/>
    <property type="match status" value="2"/>
</dbReference>
<dbReference type="PROSITE" id="PS00041">
    <property type="entry name" value="HTH_ARAC_FAMILY_1"/>
    <property type="match status" value="1"/>
</dbReference>
<dbReference type="Gene3D" id="2.60.120.10">
    <property type="entry name" value="Jelly Rolls"/>
    <property type="match status" value="1"/>
</dbReference>
<dbReference type="EMBL" id="QSBM01000007">
    <property type="protein sequence ID" value="RGX29647.1"/>
    <property type="molecule type" value="Genomic_DNA"/>
</dbReference>
<dbReference type="Pfam" id="PF12833">
    <property type="entry name" value="HTH_18"/>
    <property type="match status" value="1"/>
</dbReference>
<dbReference type="OrthoDB" id="9778008at2"/>
<dbReference type="RefSeq" id="WP_007714718.1">
    <property type="nucleotide sequence ID" value="NZ_JAWRJJ010000084.1"/>
</dbReference>
<evidence type="ECO:0000259" key="4">
    <source>
        <dbReference type="PROSITE" id="PS01124"/>
    </source>
</evidence>
<evidence type="ECO:0000256" key="3">
    <source>
        <dbReference type="ARBA" id="ARBA00023163"/>
    </source>
</evidence>
<dbReference type="Proteomes" id="UP000283880">
    <property type="component" value="Unassembled WGS sequence"/>
</dbReference>
<dbReference type="InterPro" id="IPR003313">
    <property type="entry name" value="AraC-bd"/>
</dbReference>
<gene>
    <name evidence="5" type="ORF">DWV29_11035</name>
</gene>
<sequence length="291" mass="33510">MTVDSQVILSATQSIPLLHFYHSVLPPLKRAYSEHKHTAFEISCILSGSGLYKTQNALYHFHAGDIFLYSTNEIHYIIEIFDNCDILNLHFEPRFIWSPGNDLFDSKYLNIFFNHGDSFENCLEQDEDTARIRQLLLEIEKEFNEKLPDYELMVKVKVLTILVTLGRNFNFSIPQKALSQSRSQHLLQLDKALAYIDDNISSDIDLNTIAKTAHMSRSYFSTIFKEMNGLTPWEYIINKRVELAAHYLTSTDFSILDIACKCGFNNTANFNHAFKKVTRKSPSDFRKSGGN</sequence>
<dbReference type="InterPro" id="IPR014710">
    <property type="entry name" value="RmlC-like_jellyroll"/>
</dbReference>
<evidence type="ECO:0000313" key="5">
    <source>
        <dbReference type="EMBL" id="RGX29647.1"/>
    </source>
</evidence>
<dbReference type="Pfam" id="PF02311">
    <property type="entry name" value="AraC_binding"/>
    <property type="match status" value="1"/>
</dbReference>
<dbReference type="SMART" id="SM00342">
    <property type="entry name" value="HTH_ARAC"/>
    <property type="match status" value="1"/>
</dbReference>
<keyword evidence="2" id="KW-0238">DNA-binding</keyword>
<dbReference type="GO" id="GO:0043565">
    <property type="term" value="F:sequence-specific DNA binding"/>
    <property type="evidence" value="ECO:0007669"/>
    <property type="project" value="InterPro"/>
</dbReference>
<dbReference type="InterPro" id="IPR018062">
    <property type="entry name" value="HTH_AraC-typ_CS"/>
</dbReference>
<organism evidence="5 6">
    <name type="scientific">Enterocloster asparagiformis</name>
    <dbReference type="NCBI Taxonomy" id="333367"/>
    <lineage>
        <taxon>Bacteria</taxon>
        <taxon>Bacillati</taxon>
        <taxon>Bacillota</taxon>
        <taxon>Clostridia</taxon>
        <taxon>Lachnospirales</taxon>
        <taxon>Lachnospiraceae</taxon>
        <taxon>Enterocloster</taxon>
    </lineage>
</organism>
<keyword evidence="3" id="KW-0804">Transcription</keyword>
<dbReference type="AlphaFoldDB" id="A0A413FG64"/>
<dbReference type="SUPFAM" id="SSF46689">
    <property type="entry name" value="Homeodomain-like"/>
    <property type="match status" value="2"/>
</dbReference>
<dbReference type="GO" id="GO:0003700">
    <property type="term" value="F:DNA-binding transcription factor activity"/>
    <property type="evidence" value="ECO:0007669"/>
    <property type="project" value="InterPro"/>
</dbReference>
<dbReference type="PROSITE" id="PS01124">
    <property type="entry name" value="HTH_ARAC_FAMILY_2"/>
    <property type="match status" value="1"/>
</dbReference>
<dbReference type="SUPFAM" id="SSF51215">
    <property type="entry name" value="Regulatory protein AraC"/>
    <property type="match status" value="1"/>
</dbReference>
<evidence type="ECO:0000256" key="2">
    <source>
        <dbReference type="ARBA" id="ARBA00023125"/>
    </source>
</evidence>
<reference evidence="5 6" key="1">
    <citation type="submission" date="2018-08" db="EMBL/GenBank/DDBJ databases">
        <title>A genome reference for cultivated species of the human gut microbiota.</title>
        <authorList>
            <person name="Zou Y."/>
            <person name="Xue W."/>
            <person name="Luo G."/>
        </authorList>
    </citation>
    <scope>NUCLEOTIDE SEQUENCE [LARGE SCALE GENOMIC DNA]</scope>
    <source>
        <strain evidence="5 6">AF04-15</strain>
    </source>
</reference>
<dbReference type="InterPro" id="IPR009057">
    <property type="entry name" value="Homeodomain-like_sf"/>
</dbReference>
<comment type="caution">
    <text evidence="5">The sequence shown here is derived from an EMBL/GenBank/DDBJ whole genome shotgun (WGS) entry which is preliminary data.</text>
</comment>
<dbReference type="PANTHER" id="PTHR43280:SF28">
    <property type="entry name" value="HTH-TYPE TRANSCRIPTIONAL ACTIVATOR RHAS"/>
    <property type="match status" value="1"/>
</dbReference>
<name>A0A413FG64_9FIRM</name>
<evidence type="ECO:0000256" key="1">
    <source>
        <dbReference type="ARBA" id="ARBA00023015"/>
    </source>
</evidence>
<evidence type="ECO:0000313" key="6">
    <source>
        <dbReference type="Proteomes" id="UP000283880"/>
    </source>
</evidence>
<protein>
    <submittedName>
        <fullName evidence="5">AraC family transcriptional regulator</fullName>
    </submittedName>
</protein>
<feature type="domain" description="HTH araC/xylS-type" evidence="4">
    <location>
        <begin position="190"/>
        <end position="288"/>
    </location>
</feature>
<proteinExistence type="predicted"/>
<dbReference type="PANTHER" id="PTHR43280">
    <property type="entry name" value="ARAC-FAMILY TRANSCRIPTIONAL REGULATOR"/>
    <property type="match status" value="1"/>
</dbReference>
<dbReference type="InterPro" id="IPR018060">
    <property type="entry name" value="HTH_AraC"/>
</dbReference>
<dbReference type="InterPro" id="IPR037923">
    <property type="entry name" value="HTH-like"/>
</dbReference>
<keyword evidence="1" id="KW-0805">Transcription regulation</keyword>
<accession>A0A413FG64</accession>